<dbReference type="InterPro" id="IPR006158">
    <property type="entry name" value="Cobalamin-bd"/>
</dbReference>
<dbReference type="AlphaFoldDB" id="A0A177NGS6"/>
<dbReference type="InterPro" id="IPR036724">
    <property type="entry name" value="Cobalamin-bd_sf"/>
</dbReference>
<dbReference type="GO" id="GO:0046653">
    <property type="term" value="P:tetrahydrofolate metabolic process"/>
    <property type="evidence" value="ECO:0007669"/>
    <property type="project" value="TreeGrafter"/>
</dbReference>
<dbReference type="GO" id="GO:0005829">
    <property type="term" value="C:cytosol"/>
    <property type="evidence" value="ECO:0007669"/>
    <property type="project" value="TreeGrafter"/>
</dbReference>
<dbReference type="STRING" id="702114.A1355_09925"/>
<dbReference type="PROSITE" id="PS51332">
    <property type="entry name" value="B12_BINDING"/>
    <property type="match status" value="1"/>
</dbReference>
<dbReference type="InterPro" id="IPR050554">
    <property type="entry name" value="Met_Synthase/Corrinoid"/>
</dbReference>
<evidence type="ECO:0000313" key="5">
    <source>
        <dbReference type="Proteomes" id="UP000077628"/>
    </source>
</evidence>
<proteinExistence type="predicted"/>
<reference evidence="5" key="1">
    <citation type="submission" date="2016-03" db="EMBL/GenBank/DDBJ databases">
        <authorList>
            <person name="Heylen K."/>
            <person name="De Vos P."/>
            <person name="Vekeman B."/>
        </authorList>
    </citation>
    <scope>NUCLEOTIDE SEQUENCE [LARGE SCALE GENOMIC DNA]</scope>
    <source>
        <strain evidence="5">R-45383</strain>
    </source>
</reference>
<dbReference type="OrthoDB" id="9800334at2"/>
<evidence type="ECO:0000259" key="3">
    <source>
        <dbReference type="PROSITE" id="PS51332"/>
    </source>
</evidence>
<keyword evidence="5" id="KW-1185">Reference proteome</keyword>
<name>A0A177NGS6_9GAMM</name>
<accession>A0A177NGS6</accession>
<dbReference type="GO" id="GO:0050667">
    <property type="term" value="P:homocysteine metabolic process"/>
    <property type="evidence" value="ECO:0007669"/>
    <property type="project" value="TreeGrafter"/>
</dbReference>
<keyword evidence="1" id="KW-0479">Metal-binding</keyword>
<sequence>MDLESYIKSYNEAVFETDKQGAFAVVNQALEQGLSAEDVVFKLVIPAVEQMMEIIEKDPDANLAQHFMTAQIAADVTERMLEKFRKPPEMIGRVVIGAAYGDLHSLGKRIVSGCLKSLMVDVVDLGTNVSAEKFVDTAVEEDAQVIAISAMMVHTATGEKGSTRVRALLKERGLERRIKLAVGGAPYRFDPALYIKVGADAWAPDGVTAAKVIVDLIREVKP</sequence>
<dbReference type="Gene3D" id="3.40.50.280">
    <property type="entry name" value="Cobalamin-binding domain"/>
    <property type="match status" value="1"/>
</dbReference>
<dbReference type="EMBL" id="LUUK01000186">
    <property type="protein sequence ID" value="OAI16399.1"/>
    <property type="molecule type" value="Genomic_DNA"/>
</dbReference>
<gene>
    <name evidence="4" type="ORF">A1355_09925</name>
</gene>
<keyword evidence="2" id="KW-0170">Cobalt</keyword>
<evidence type="ECO:0000256" key="2">
    <source>
        <dbReference type="ARBA" id="ARBA00023285"/>
    </source>
</evidence>
<organism evidence="4 5">
    <name type="scientific">Methylomonas koyamae</name>
    <dbReference type="NCBI Taxonomy" id="702114"/>
    <lineage>
        <taxon>Bacteria</taxon>
        <taxon>Pseudomonadati</taxon>
        <taxon>Pseudomonadota</taxon>
        <taxon>Gammaproteobacteria</taxon>
        <taxon>Methylococcales</taxon>
        <taxon>Methylococcaceae</taxon>
        <taxon>Methylomonas</taxon>
    </lineage>
</organism>
<protein>
    <submittedName>
        <fullName evidence="4">Cobalamin-binding protein</fullName>
    </submittedName>
</protein>
<dbReference type="GO" id="GO:0031419">
    <property type="term" value="F:cobalamin binding"/>
    <property type="evidence" value="ECO:0007669"/>
    <property type="project" value="InterPro"/>
</dbReference>
<dbReference type="PANTHER" id="PTHR45833">
    <property type="entry name" value="METHIONINE SYNTHASE"/>
    <property type="match status" value="1"/>
</dbReference>
<dbReference type="Proteomes" id="UP000077628">
    <property type="component" value="Unassembled WGS sequence"/>
</dbReference>
<comment type="caution">
    <text evidence="4">The sequence shown here is derived from an EMBL/GenBank/DDBJ whole genome shotgun (WGS) entry which is preliminary data.</text>
</comment>
<feature type="domain" description="B12-binding" evidence="3">
    <location>
        <begin position="91"/>
        <end position="222"/>
    </location>
</feature>
<dbReference type="GO" id="GO:0008705">
    <property type="term" value="F:methionine synthase activity"/>
    <property type="evidence" value="ECO:0007669"/>
    <property type="project" value="TreeGrafter"/>
</dbReference>
<dbReference type="PANTHER" id="PTHR45833:SF1">
    <property type="entry name" value="METHIONINE SYNTHASE"/>
    <property type="match status" value="1"/>
</dbReference>
<evidence type="ECO:0000256" key="1">
    <source>
        <dbReference type="ARBA" id="ARBA00022723"/>
    </source>
</evidence>
<dbReference type="SUPFAM" id="SSF52242">
    <property type="entry name" value="Cobalamin (vitamin B12)-binding domain"/>
    <property type="match status" value="1"/>
</dbReference>
<dbReference type="Pfam" id="PF02310">
    <property type="entry name" value="B12-binding"/>
    <property type="match status" value="1"/>
</dbReference>
<dbReference type="GO" id="GO:0046872">
    <property type="term" value="F:metal ion binding"/>
    <property type="evidence" value="ECO:0007669"/>
    <property type="project" value="UniProtKB-KW"/>
</dbReference>
<evidence type="ECO:0000313" key="4">
    <source>
        <dbReference type="EMBL" id="OAI16399.1"/>
    </source>
</evidence>
<dbReference type="RefSeq" id="WP_064030383.1">
    <property type="nucleotide sequence ID" value="NZ_LUUK01000186.1"/>
</dbReference>